<feature type="region of interest" description="Disordered" evidence="1">
    <location>
        <begin position="1"/>
        <end position="63"/>
    </location>
</feature>
<organism evidence="2 3">
    <name type="scientific">Colletotrichum karsti</name>
    <dbReference type="NCBI Taxonomy" id="1095194"/>
    <lineage>
        <taxon>Eukaryota</taxon>
        <taxon>Fungi</taxon>
        <taxon>Dikarya</taxon>
        <taxon>Ascomycota</taxon>
        <taxon>Pezizomycotina</taxon>
        <taxon>Sordariomycetes</taxon>
        <taxon>Hypocreomycetidae</taxon>
        <taxon>Glomerellales</taxon>
        <taxon>Glomerellaceae</taxon>
        <taxon>Colletotrichum</taxon>
        <taxon>Colletotrichum boninense species complex</taxon>
    </lineage>
</organism>
<feature type="compositionally biased region" description="Acidic residues" evidence="1">
    <location>
        <begin position="84"/>
        <end position="98"/>
    </location>
</feature>
<dbReference type="EMBL" id="JAATWM020000063">
    <property type="protein sequence ID" value="KAF9869878.1"/>
    <property type="molecule type" value="Genomic_DNA"/>
</dbReference>
<dbReference type="OrthoDB" id="5422107at2759"/>
<evidence type="ECO:0000313" key="3">
    <source>
        <dbReference type="Proteomes" id="UP000781932"/>
    </source>
</evidence>
<evidence type="ECO:0008006" key="4">
    <source>
        <dbReference type="Google" id="ProtNLM"/>
    </source>
</evidence>
<protein>
    <recommendedName>
        <fullName evidence="4">Ribosome biogenesis protein ALB1</fullName>
    </recommendedName>
</protein>
<comment type="caution">
    <text evidence="2">The sequence shown here is derived from an EMBL/GenBank/DDBJ whole genome shotgun (WGS) entry which is preliminary data.</text>
</comment>
<feature type="region of interest" description="Disordered" evidence="1">
    <location>
        <begin position="80"/>
        <end position="114"/>
    </location>
</feature>
<dbReference type="AlphaFoldDB" id="A0A9P6LE20"/>
<reference evidence="2" key="2">
    <citation type="submission" date="2020-11" db="EMBL/GenBank/DDBJ databases">
        <title>Whole genome sequencing of Colletotrichum sp.</title>
        <authorList>
            <person name="Li H."/>
        </authorList>
    </citation>
    <scope>NUCLEOTIDE SEQUENCE</scope>
    <source>
        <strain evidence="2">CkLH20</strain>
    </source>
</reference>
<dbReference type="Proteomes" id="UP000781932">
    <property type="component" value="Unassembled WGS sequence"/>
</dbReference>
<name>A0A9P6LE20_9PEZI</name>
<evidence type="ECO:0000256" key="1">
    <source>
        <dbReference type="SAM" id="MobiDB-lite"/>
    </source>
</evidence>
<dbReference type="RefSeq" id="XP_038739339.1">
    <property type="nucleotide sequence ID" value="XM_038895390.1"/>
</dbReference>
<reference evidence="2" key="1">
    <citation type="submission" date="2020-03" db="EMBL/GenBank/DDBJ databases">
        <authorList>
            <person name="He L."/>
        </authorList>
    </citation>
    <scope>NUCLEOTIDE SEQUENCE</scope>
    <source>
        <strain evidence="2">CkLH20</strain>
    </source>
</reference>
<gene>
    <name evidence="2" type="ORF">CkaCkLH20_12677</name>
</gene>
<proteinExistence type="predicted"/>
<accession>A0A9P6LE20</accession>
<sequence length="114" mass="12603">MPSVKTPNHRSKNRLAAQANKAKRVRQKKSEENKNKIAKTDSMRGARPGLLPTSGPNAPLSKKKAKKLEKKMAHAIRRKMAAEGEVEMADVEEDEKAGEEEKPAAADTEMDNIQ</sequence>
<feature type="compositionally biased region" description="Basic and acidic residues" evidence="1">
    <location>
        <begin position="28"/>
        <end position="44"/>
    </location>
</feature>
<dbReference type="GeneID" id="62168464"/>
<evidence type="ECO:0000313" key="2">
    <source>
        <dbReference type="EMBL" id="KAF9869878.1"/>
    </source>
</evidence>
<keyword evidence="3" id="KW-1185">Reference proteome</keyword>